<protein>
    <recommendedName>
        <fullName evidence="2">Gfo/Idh/MocA-like oxidoreductase N-terminal domain-containing protein</fullName>
    </recommendedName>
</protein>
<feature type="domain" description="Gfo/Idh/MocA-like oxidoreductase N-terminal" evidence="2">
    <location>
        <begin position="96"/>
        <end position="166"/>
    </location>
</feature>
<dbReference type="AlphaFoldDB" id="A0A2Z4JF73"/>
<organism evidence="3 4">
    <name type="scientific">Streptomyces cadmiisoli</name>
    <dbReference type="NCBI Taxonomy" id="2184053"/>
    <lineage>
        <taxon>Bacteria</taxon>
        <taxon>Bacillati</taxon>
        <taxon>Actinomycetota</taxon>
        <taxon>Actinomycetes</taxon>
        <taxon>Kitasatosporales</taxon>
        <taxon>Streptomycetaceae</taxon>
        <taxon>Streptomyces</taxon>
        <taxon>Streptomyces aurantiacus group</taxon>
    </lineage>
</organism>
<dbReference type="Gene3D" id="3.40.50.720">
    <property type="entry name" value="NAD(P)-binding Rossmann-like Domain"/>
    <property type="match status" value="1"/>
</dbReference>
<dbReference type="InterPro" id="IPR036291">
    <property type="entry name" value="NAD(P)-bd_dom_sf"/>
</dbReference>
<name>A0A2Z4JF73_9ACTN</name>
<feature type="region of interest" description="Disordered" evidence="1">
    <location>
        <begin position="1"/>
        <end position="40"/>
    </location>
</feature>
<dbReference type="Proteomes" id="UP000249616">
    <property type="component" value="Plasmid unnamed1"/>
</dbReference>
<reference evidence="4" key="1">
    <citation type="submission" date="2018-06" db="EMBL/GenBank/DDBJ databases">
        <authorList>
            <person name="Li K."/>
        </authorList>
    </citation>
    <scope>NUCLEOTIDE SEQUENCE [LARGE SCALE GENOMIC DNA]</scope>
    <source>
        <strain evidence="4">ZFG47</strain>
        <plasmid evidence="4">unnamed1</plasmid>
    </source>
</reference>
<geneLocation type="plasmid" evidence="3 4">
    <name>unnamed1</name>
</geneLocation>
<evidence type="ECO:0000256" key="1">
    <source>
        <dbReference type="SAM" id="MobiDB-lite"/>
    </source>
</evidence>
<dbReference type="SUPFAM" id="SSF51735">
    <property type="entry name" value="NAD(P)-binding Rossmann-fold domains"/>
    <property type="match status" value="1"/>
</dbReference>
<keyword evidence="3" id="KW-0614">Plasmid</keyword>
<sequence length="406" mass="44003">MTVKNAMPGVRQEAGSADTTFASTPASPGQSFSSPGQAGAARTWRSMLVDGPTTMARPSTFTACLVGHGTVGSLYSGILATMGAEIGTVEPDPTRSASRLPGWSSIEELPAERTFDVWVVSTPTDKHLSTLSAILRRDPRARVLLEKPACRAGELDHLSDLLRAHPHACVAVMDQYLHAAALFELARMRERYAPDEKIRRVRVAFSKDRRPDMARGRFIDRDHGIFGYEWLHMIAALRNFVPAADLTDYLAGPLAAGSLCTAMDSDLFATAALERTTVGDTEIELFSTVVGDASDDQVERPAWTREFPVAVGERQRLVRLETASCTFTVELEPLGSIAGQSGGRNLHRITADIAGEPQHLVISDSPFGNAVHHLIAQLHESTVHKPDLLPLRRIATLADSLSLHAS</sequence>
<gene>
    <name evidence="3" type="ORF">DN051_42380</name>
</gene>
<evidence type="ECO:0000259" key="2">
    <source>
        <dbReference type="Pfam" id="PF01408"/>
    </source>
</evidence>
<keyword evidence="4" id="KW-1185">Reference proteome</keyword>
<accession>A0A2Z4JF73</accession>
<dbReference type="KEGG" id="scad:DN051_42380"/>
<dbReference type="InterPro" id="IPR000683">
    <property type="entry name" value="Gfo/Idh/MocA-like_OxRdtase_N"/>
</dbReference>
<feature type="compositionally biased region" description="Polar residues" evidence="1">
    <location>
        <begin position="17"/>
        <end position="36"/>
    </location>
</feature>
<proteinExistence type="predicted"/>
<dbReference type="EMBL" id="CP030074">
    <property type="protein sequence ID" value="AWW43243.1"/>
    <property type="molecule type" value="Genomic_DNA"/>
</dbReference>
<dbReference type="GO" id="GO:0000166">
    <property type="term" value="F:nucleotide binding"/>
    <property type="evidence" value="ECO:0007669"/>
    <property type="project" value="InterPro"/>
</dbReference>
<evidence type="ECO:0000313" key="3">
    <source>
        <dbReference type="EMBL" id="AWW43243.1"/>
    </source>
</evidence>
<evidence type="ECO:0000313" key="4">
    <source>
        <dbReference type="Proteomes" id="UP000249616"/>
    </source>
</evidence>
<dbReference type="Pfam" id="PF01408">
    <property type="entry name" value="GFO_IDH_MocA"/>
    <property type="match status" value="1"/>
</dbReference>